<evidence type="ECO:0000313" key="5">
    <source>
        <dbReference type="EMBL" id="GGC68386.1"/>
    </source>
</evidence>
<reference evidence="5" key="2">
    <citation type="submission" date="2020-09" db="EMBL/GenBank/DDBJ databases">
        <authorList>
            <person name="Sun Q."/>
            <person name="Zhou Y."/>
        </authorList>
    </citation>
    <scope>NUCLEOTIDE SEQUENCE</scope>
    <source>
        <strain evidence="5">CGMCC 1.10998</strain>
    </source>
</reference>
<protein>
    <recommendedName>
        <fullName evidence="1">diguanylate cyclase</fullName>
        <ecNumber evidence="1">2.7.7.65</ecNumber>
    </recommendedName>
</protein>
<keyword evidence="6" id="KW-1185">Reference proteome</keyword>
<comment type="caution">
    <text evidence="5">The sequence shown here is derived from an EMBL/GenBank/DDBJ whole genome shotgun (WGS) entry which is preliminary data.</text>
</comment>
<dbReference type="FunFam" id="3.30.70.270:FF:000001">
    <property type="entry name" value="Diguanylate cyclase domain protein"/>
    <property type="match status" value="1"/>
</dbReference>
<sequence length="408" mass="45409">MFILDLRTVLLLSSVMSVLMSIVLFSAYRSFPSTIKGLGWWAASCLLMLTTTVLFALRGIVPESLSIVACNLAMFVAVGFRLIGTQKFYGHEPALRRVSLIVVVGTTGAIWWTLQVPNFQMRLLLIAPLIALLYGEQLYVIAKTAERHFVSYFFGGITLIQIVLVLMRFATGFNDNVNFSGFHAVDQTLSVYLTIYSLMTITMAVGFIMVATRRLHVELARVSNVDPLTEALNRRAFSDMYDNEMRRIKRHERPMSLIIMDLDHFKRINDKHGHSVGDRVLIHFSSTVTRLLRETDHFARFGGEEFVALLPETTAVEAQAVARRICECLRQAGNAEIPAYTVSMGLAEVTSGEENLDSVASRADAALYKAKSEGRDRLELATPLKLVNSGSELACGYDPILALSKTGR</sequence>
<dbReference type="InterPro" id="IPR050469">
    <property type="entry name" value="Diguanylate_Cyclase"/>
</dbReference>
<feature type="transmembrane region" description="Helical" evidence="3">
    <location>
        <begin position="120"/>
        <end position="142"/>
    </location>
</feature>
<feature type="domain" description="GGDEF" evidence="4">
    <location>
        <begin position="253"/>
        <end position="383"/>
    </location>
</feature>
<evidence type="ECO:0000256" key="2">
    <source>
        <dbReference type="ARBA" id="ARBA00034247"/>
    </source>
</evidence>
<evidence type="ECO:0000256" key="3">
    <source>
        <dbReference type="SAM" id="Phobius"/>
    </source>
</evidence>
<comment type="catalytic activity">
    <reaction evidence="2">
        <text>2 GTP = 3',3'-c-di-GMP + 2 diphosphate</text>
        <dbReference type="Rhea" id="RHEA:24898"/>
        <dbReference type="ChEBI" id="CHEBI:33019"/>
        <dbReference type="ChEBI" id="CHEBI:37565"/>
        <dbReference type="ChEBI" id="CHEBI:58805"/>
        <dbReference type="EC" id="2.7.7.65"/>
    </reaction>
</comment>
<dbReference type="InterPro" id="IPR043128">
    <property type="entry name" value="Rev_trsase/Diguanyl_cyclase"/>
</dbReference>
<feature type="transmembrane region" description="Helical" evidence="3">
    <location>
        <begin position="6"/>
        <end position="26"/>
    </location>
</feature>
<gene>
    <name evidence="5" type="ORF">GCM10011396_14270</name>
</gene>
<evidence type="ECO:0000259" key="4">
    <source>
        <dbReference type="PROSITE" id="PS50887"/>
    </source>
</evidence>
<dbReference type="CDD" id="cd01949">
    <property type="entry name" value="GGDEF"/>
    <property type="match status" value="1"/>
</dbReference>
<dbReference type="InterPro" id="IPR029787">
    <property type="entry name" value="Nucleotide_cyclase"/>
</dbReference>
<dbReference type="InterPro" id="IPR000160">
    <property type="entry name" value="GGDEF_dom"/>
</dbReference>
<accession>A0A916UDZ4</accession>
<feature type="transmembrane region" description="Helical" evidence="3">
    <location>
        <begin position="64"/>
        <end position="83"/>
    </location>
</feature>
<dbReference type="EC" id="2.7.7.65" evidence="1"/>
<dbReference type="EMBL" id="BMED01000001">
    <property type="protein sequence ID" value="GGC68386.1"/>
    <property type="molecule type" value="Genomic_DNA"/>
</dbReference>
<dbReference type="NCBIfam" id="TIGR00254">
    <property type="entry name" value="GGDEF"/>
    <property type="match status" value="1"/>
</dbReference>
<feature type="transmembrane region" description="Helical" evidence="3">
    <location>
        <begin position="38"/>
        <end position="58"/>
    </location>
</feature>
<dbReference type="PROSITE" id="PS50887">
    <property type="entry name" value="GGDEF"/>
    <property type="match status" value="1"/>
</dbReference>
<reference evidence="5" key="1">
    <citation type="journal article" date="2014" name="Int. J. Syst. Evol. Microbiol.">
        <title>Complete genome sequence of Corynebacterium casei LMG S-19264T (=DSM 44701T), isolated from a smear-ripened cheese.</title>
        <authorList>
            <consortium name="US DOE Joint Genome Institute (JGI-PGF)"/>
            <person name="Walter F."/>
            <person name="Albersmeier A."/>
            <person name="Kalinowski J."/>
            <person name="Ruckert C."/>
        </authorList>
    </citation>
    <scope>NUCLEOTIDE SEQUENCE</scope>
    <source>
        <strain evidence="5">CGMCC 1.10998</strain>
    </source>
</reference>
<dbReference type="GO" id="GO:0052621">
    <property type="term" value="F:diguanylate cyclase activity"/>
    <property type="evidence" value="ECO:0007669"/>
    <property type="project" value="UniProtKB-EC"/>
</dbReference>
<dbReference type="SMART" id="SM00267">
    <property type="entry name" value="GGDEF"/>
    <property type="match status" value="1"/>
</dbReference>
<dbReference type="PANTHER" id="PTHR45138">
    <property type="entry name" value="REGULATORY COMPONENTS OF SENSORY TRANSDUCTION SYSTEM"/>
    <property type="match status" value="1"/>
</dbReference>
<dbReference type="Pfam" id="PF00990">
    <property type="entry name" value="GGDEF"/>
    <property type="match status" value="1"/>
</dbReference>
<proteinExistence type="predicted"/>
<keyword evidence="3" id="KW-1133">Transmembrane helix</keyword>
<feature type="transmembrane region" description="Helical" evidence="3">
    <location>
        <begin position="149"/>
        <end position="169"/>
    </location>
</feature>
<dbReference type="Proteomes" id="UP000637423">
    <property type="component" value="Unassembled WGS sequence"/>
</dbReference>
<dbReference type="AlphaFoldDB" id="A0A916UDZ4"/>
<keyword evidence="3" id="KW-0812">Transmembrane</keyword>
<dbReference type="SUPFAM" id="SSF55073">
    <property type="entry name" value="Nucleotide cyclase"/>
    <property type="match status" value="1"/>
</dbReference>
<evidence type="ECO:0000256" key="1">
    <source>
        <dbReference type="ARBA" id="ARBA00012528"/>
    </source>
</evidence>
<keyword evidence="3" id="KW-0472">Membrane</keyword>
<name>A0A916UDZ4_9BURK</name>
<feature type="transmembrane region" description="Helical" evidence="3">
    <location>
        <begin position="189"/>
        <end position="211"/>
    </location>
</feature>
<dbReference type="PANTHER" id="PTHR45138:SF9">
    <property type="entry name" value="DIGUANYLATE CYCLASE DGCM-RELATED"/>
    <property type="match status" value="1"/>
</dbReference>
<evidence type="ECO:0000313" key="6">
    <source>
        <dbReference type="Proteomes" id="UP000637423"/>
    </source>
</evidence>
<organism evidence="5 6">
    <name type="scientific">Undibacterium terreum</name>
    <dbReference type="NCBI Taxonomy" id="1224302"/>
    <lineage>
        <taxon>Bacteria</taxon>
        <taxon>Pseudomonadati</taxon>
        <taxon>Pseudomonadota</taxon>
        <taxon>Betaproteobacteria</taxon>
        <taxon>Burkholderiales</taxon>
        <taxon>Oxalobacteraceae</taxon>
        <taxon>Undibacterium</taxon>
    </lineage>
</organism>
<dbReference type="Gene3D" id="3.30.70.270">
    <property type="match status" value="1"/>
</dbReference>
<feature type="transmembrane region" description="Helical" evidence="3">
    <location>
        <begin position="95"/>
        <end position="114"/>
    </location>
</feature>